<feature type="region of interest" description="Disordered" evidence="1">
    <location>
        <begin position="1"/>
        <end position="20"/>
    </location>
</feature>
<organism evidence="2 3">
    <name type="scientific">Xylanimonas protaetiae</name>
    <dbReference type="NCBI Taxonomy" id="2509457"/>
    <lineage>
        <taxon>Bacteria</taxon>
        <taxon>Bacillati</taxon>
        <taxon>Actinomycetota</taxon>
        <taxon>Actinomycetes</taxon>
        <taxon>Micrococcales</taxon>
        <taxon>Promicromonosporaceae</taxon>
        <taxon>Xylanimonas</taxon>
    </lineage>
</organism>
<dbReference type="Proteomes" id="UP000292118">
    <property type="component" value="Chromosome"/>
</dbReference>
<dbReference type="AlphaFoldDB" id="A0A4P6F636"/>
<evidence type="ECO:0000256" key="1">
    <source>
        <dbReference type="SAM" id="MobiDB-lite"/>
    </source>
</evidence>
<keyword evidence="3" id="KW-1185">Reference proteome</keyword>
<dbReference type="EMBL" id="CP035493">
    <property type="protein sequence ID" value="QAY69749.1"/>
    <property type="molecule type" value="Genomic_DNA"/>
</dbReference>
<sequence>MNDCSERVIAPGGEDSSEVLPLEPASDIDTVLASLPRVTILHEKIPTALSPSRFLGTMVRRVVAATPVTMHRAVRARINEAVSGA</sequence>
<proteinExistence type="predicted"/>
<accession>A0A4P6F636</accession>
<gene>
    <name evidence="2" type="ORF">ET471_06585</name>
</gene>
<dbReference type="OrthoDB" id="8858560at2"/>
<name>A0A4P6F636_9MICO</name>
<dbReference type="KEGG" id="xya:ET471_06585"/>
<protein>
    <submittedName>
        <fullName evidence="2">Uncharacterized protein</fullName>
    </submittedName>
</protein>
<evidence type="ECO:0000313" key="2">
    <source>
        <dbReference type="EMBL" id="QAY69749.1"/>
    </source>
</evidence>
<evidence type="ECO:0000313" key="3">
    <source>
        <dbReference type="Proteomes" id="UP000292118"/>
    </source>
</evidence>
<dbReference type="RefSeq" id="WP_129187140.1">
    <property type="nucleotide sequence ID" value="NZ_CP035493.1"/>
</dbReference>
<reference evidence="2 3" key="1">
    <citation type="submission" date="2019-01" db="EMBL/GenBank/DDBJ databases">
        <title>Genome sequencing of strain FW10M-9.</title>
        <authorList>
            <person name="Heo J."/>
            <person name="Kim S.-J."/>
            <person name="Kim J.-S."/>
            <person name="Hong S.-B."/>
            <person name="Kwon S.-W."/>
        </authorList>
    </citation>
    <scope>NUCLEOTIDE SEQUENCE [LARGE SCALE GENOMIC DNA]</scope>
    <source>
        <strain evidence="2 3">FW10M-9</strain>
    </source>
</reference>